<evidence type="ECO:0000313" key="1">
    <source>
        <dbReference type="EMBL" id="PWN99587.1"/>
    </source>
</evidence>
<organism evidence="1 2">
    <name type="scientific">Tilletiopsis washingtonensis</name>
    <dbReference type="NCBI Taxonomy" id="58919"/>
    <lineage>
        <taxon>Eukaryota</taxon>
        <taxon>Fungi</taxon>
        <taxon>Dikarya</taxon>
        <taxon>Basidiomycota</taxon>
        <taxon>Ustilaginomycotina</taxon>
        <taxon>Exobasidiomycetes</taxon>
        <taxon>Entylomatales</taxon>
        <taxon>Entylomatales incertae sedis</taxon>
        <taxon>Tilletiopsis</taxon>
    </lineage>
</organism>
<dbReference type="RefSeq" id="XP_025599866.1">
    <property type="nucleotide sequence ID" value="XM_025739493.1"/>
</dbReference>
<keyword evidence="2" id="KW-1185">Reference proteome</keyword>
<protein>
    <recommendedName>
        <fullName evidence="3">BTB domain-containing protein</fullName>
    </recommendedName>
</protein>
<accession>A0A316ZCT9</accession>
<dbReference type="EMBL" id="KZ819287">
    <property type="protein sequence ID" value="PWN99587.1"/>
    <property type="molecule type" value="Genomic_DNA"/>
</dbReference>
<dbReference type="GeneID" id="37267039"/>
<evidence type="ECO:0008006" key="3">
    <source>
        <dbReference type="Google" id="ProtNLM"/>
    </source>
</evidence>
<name>A0A316ZCT9_9BASI</name>
<dbReference type="InterPro" id="IPR011333">
    <property type="entry name" value="SKP1/BTB/POZ_sf"/>
</dbReference>
<reference evidence="1 2" key="1">
    <citation type="journal article" date="2018" name="Mol. Biol. Evol.">
        <title>Broad Genomic Sampling Reveals a Smut Pathogenic Ancestry of the Fungal Clade Ustilaginomycotina.</title>
        <authorList>
            <person name="Kijpornyongpan T."/>
            <person name="Mondo S.J."/>
            <person name="Barry K."/>
            <person name="Sandor L."/>
            <person name="Lee J."/>
            <person name="Lipzen A."/>
            <person name="Pangilinan J."/>
            <person name="LaButti K."/>
            <person name="Hainaut M."/>
            <person name="Henrissat B."/>
            <person name="Grigoriev I.V."/>
            <person name="Spatafora J.W."/>
            <person name="Aime M.C."/>
        </authorList>
    </citation>
    <scope>NUCLEOTIDE SEQUENCE [LARGE SCALE GENOMIC DNA]</scope>
    <source>
        <strain evidence="1 2">MCA 4186</strain>
    </source>
</reference>
<proteinExistence type="predicted"/>
<sequence>MSLLEVFHRGALSIWASRDPSSPSALIISMSGQPVSLKKWLEAFGVTFVPAGANSAFRMAVLEAAKCEAAYDLVLKPTASVVGPCETDPDALGLLPAQLLQSDVRQHGVACSSTLLAHWSPYFSAMFRGGFAEAAQLQRSTKQLAISASEGAVGEVKMPASAPVELPVFDFDGNDVVLRFALAHLCGRDVSEKDFTAVCASKHVEESAHRSLASELLRVCDIYVLFNLKRQIVPLIASRLTKGNNCSEPCWIRPSECFQPFFCAEPALLQAFNSGLFTERHGQLERDERELHEILAAWPEAPEAHHRAIRICLATPILTAAGRPHALQQIVDGVLPDEDHVLQAEVKLLMASLPFFWKSTNGWDKNRNATTWHSKLRESKCRMTPAPSTHA</sequence>
<gene>
    <name evidence="1" type="ORF">FA09DRAFT_212335</name>
</gene>
<evidence type="ECO:0000313" key="2">
    <source>
        <dbReference type="Proteomes" id="UP000245946"/>
    </source>
</evidence>
<dbReference type="Gene3D" id="3.30.710.10">
    <property type="entry name" value="Potassium Channel Kv1.1, Chain A"/>
    <property type="match status" value="1"/>
</dbReference>
<dbReference type="Proteomes" id="UP000245946">
    <property type="component" value="Unassembled WGS sequence"/>
</dbReference>
<dbReference type="AlphaFoldDB" id="A0A316ZCT9"/>